<dbReference type="InterPro" id="IPR011012">
    <property type="entry name" value="Longin-like_dom_sf"/>
</dbReference>
<sequence length="190" mass="21287">MAIQSIMIINKSGGLIYNHNFIEPRGQMNSNDYLIIAGTLHSVFAIATQLTPLAVQINNKAAQNAESDVPYIAGIGVNTESKGGPRELGSFMGPDYFQESFTNWNKSGLRHMVTDDFSMFVFQSLTGLKFVLVSTNNFRSNTSVSIAENLLRKVYCVYSDYVMKDPFYSLDMPIRSELFESKVKELIDNL</sequence>
<evidence type="ECO:0000256" key="1">
    <source>
        <dbReference type="ARBA" id="ARBA00004555"/>
    </source>
</evidence>
<dbReference type="Pfam" id="PF04099">
    <property type="entry name" value="Sybindin"/>
    <property type="match status" value="2"/>
</dbReference>
<name>A0ABX6F1C8_KLUMA</name>
<protein>
    <recommendedName>
        <fullName evidence="7">Trafficking protein particle complex subunit</fullName>
    </recommendedName>
</protein>
<dbReference type="EMBL" id="CP015059">
    <property type="protein sequence ID" value="QGN17182.1"/>
    <property type="molecule type" value="Genomic_DNA"/>
</dbReference>
<evidence type="ECO:0000313" key="9">
    <source>
        <dbReference type="Proteomes" id="UP000422736"/>
    </source>
</evidence>
<dbReference type="SMART" id="SM01399">
    <property type="entry name" value="Sybindin"/>
    <property type="match status" value="1"/>
</dbReference>
<keyword evidence="3 7" id="KW-0256">Endoplasmic reticulum</keyword>
<reference evidence="8 9" key="2">
    <citation type="submission" date="2019-11" db="EMBL/GenBank/DDBJ databases">
        <authorList>
            <person name="Lu H."/>
        </authorList>
    </citation>
    <scope>NUCLEOTIDE SEQUENCE [LARGE SCALE GENOMIC DNA]</scope>
    <source>
        <strain evidence="8 9">FIM1</strain>
    </source>
</reference>
<keyword evidence="5 7" id="KW-0333">Golgi apparatus</keyword>
<comment type="subcellular location">
    <subcellularLocation>
        <location evidence="7">Endoplasmic reticulum</location>
    </subcellularLocation>
    <subcellularLocation>
        <location evidence="7">Golgi apparatus</location>
        <location evidence="7">cis-Golgi network</location>
    </subcellularLocation>
    <subcellularLocation>
        <location evidence="1">Golgi apparatus</location>
    </subcellularLocation>
</comment>
<proteinExistence type="inferred from homology"/>
<evidence type="ECO:0000256" key="6">
    <source>
        <dbReference type="ARBA" id="ARBA00038179"/>
    </source>
</evidence>
<accession>A0ABX6F1C8</accession>
<dbReference type="PANTHER" id="PTHR23249">
    <property type="entry name" value="TRAFFICKING PROTEIN PARTICLE COMPLEX SUBUNIT"/>
    <property type="match status" value="1"/>
</dbReference>
<evidence type="ECO:0000256" key="4">
    <source>
        <dbReference type="ARBA" id="ARBA00022892"/>
    </source>
</evidence>
<evidence type="ECO:0000256" key="2">
    <source>
        <dbReference type="ARBA" id="ARBA00022448"/>
    </source>
</evidence>
<dbReference type="Proteomes" id="UP000422736">
    <property type="component" value="Chromosome 6"/>
</dbReference>
<gene>
    <name evidence="8" type="primary">TRS23</name>
    <name evidence="8" type="ORF">FIM1_3913</name>
</gene>
<dbReference type="InterPro" id="IPR007233">
    <property type="entry name" value="TRAPPC"/>
</dbReference>
<evidence type="ECO:0000313" key="8">
    <source>
        <dbReference type="EMBL" id="QGN17182.1"/>
    </source>
</evidence>
<comment type="similarity">
    <text evidence="6">Belongs to the TRAPP small subunits family. TRAPPC4 subfamily.</text>
</comment>
<evidence type="ECO:0000256" key="7">
    <source>
        <dbReference type="RuleBase" id="RU366065"/>
    </source>
</evidence>
<reference evidence="8 9" key="1">
    <citation type="submission" date="2016-03" db="EMBL/GenBank/DDBJ databases">
        <title>How can Kluyveromyces marxianus grow so fast - potential evolutionary course in Saccharomyces Complex revealed by comparative genomics.</title>
        <authorList>
            <person name="Mo W."/>
            <person name="Lu W."/>
            <person name="Yang X."/>
            <person name="Qi J."/>
            <person name="Lv H."/>
        </authorList>
    </citation>
    <scope>NUCLEOTIDE SEQUENCE [LARGE SCALE GENOMIC DNA]</scope>
    <source>
        <strain evidence="8 9">FIM1</strain>
    </source>
</reference>
<keyword evidence="9" id="KW-1185">Reference proteome</keyword>
<dbReference type="PANTHER" id="PTHR23249:SF15">
    <property type="entry name" value="TRAFFICKING PROTEIN PARTICLE COMPLEX SUBUNIT 4"/>
    <property type="match status" value="1"/>
</dbReference>
<evidence type="ECO:0000256" key="3">
    <source>
        <dbReference type="ARBA" id="ARBA00022824"/>
    </source>
</evidence>
<comment type="subunit">
    <text evidence="7">Part of the multisubunit transport protein particle (TRAPP) complex.</text>
</comment>
<organism evidence="8 9">
    <name type="scientific">Kluyveromyces marxianus</name>
    <name type="common">Yeast</name>
    <name type="synonym">Candida kefyr</name>
    <dbReference type="NCBI Taxonomy" id="4911"/>
    <lineage>
        <taxon>Eukaryota</taxon>
        <taxon>Fungi</taxon>
        <taxon>Dikarya</taxon>
        <taxon>Ascomycota</taxon>
        <taxon>Saccharomycotina</taxon>
        <taxon>Saccharomycetes</taxon>
        <taxon>Saccharomycetales</taxon>
        <taxon>Saccharomycetaceae</taxon>
        <taxon>Kluyveromyces</taxon>
    </lineage>
</organism>
<dbReference type="CDD" id="cd14856">
    <property type="entry name" value="TRAPPC4_synbindin"/>
    <property type="match status" value="1"/>
</dbReference>
<dbReference type="SUPFAM" id="SSF64356">
    <property type="entry name" value="SNARE-like"/>
    <property type="match status" value="1"/>
</dbReference>
<keyword evidence="4 7" id="KW-0931">ER-Golgi transport</keyword>
<evidence type="ECO:0000256" key="5">
    <source>
        <dbReference type="ARBA" id="ARBA00023034"/>
    </source>
</evidence>
<dbReference type="Gene3D" id="3.30.450.70">
    <property type="match status" value="1"/>
</dbReference>
<keyword evidence="2 7" id="KW-0813">Transport</keyword>